<evidence type="ECO:0000256" key="2">
    <source>
        <dbReference type="ARBA" id="ARBA00022475"/>
    </source>
</evidence>
<comment type="caution">
    <text evidence="8">The sequence shown here is derived from an EMBL/GenBank/DDBJ whole genome shotgun (WGS) entry which is preliminary data.</text>
</comment>
<feature type="transmembrane region" description="Helical" evidence="7">
    <location>
        <begin position="269"/>
        <end position="290"/>
    </location>
</feature>
<sequence>MTSRTHPAQQPDGQDERPGAAAPHSPAALNSAQWRYVLARSVKEFRRDRCLDQSTALAFRSALVTFPTMLVLVSLLGMLGETSRVMRFTVDTIASLGSDETAKSVRALFAALAEAPAGYAFVLGLFLLMWSASGYVTAFGRAMNSIYGVAEGRTAWKLRVAAVPLGALLVFLLLLAAGAMLLGGEMLGGLDLSDAAVLAWNIVRVPLAFALAATVIALLYYFSPNVKHPRLRWMSVGAAGALTVWVLASLGLTLYFANFSSFDRSYGAIGGALVFLLWLWLSNVALLLGGEFDAELERMRQLRSGRAAEAHIFIQLRDTSAVSTAQNAELHDVIQARTIKEEARRARDTHAD</sequence>
<dbReference type="NCBIfam" id="TIGR00765">
    <property type="entry name" value="yihY_not_rbn"/>
    <property type="match status" value="1"/>
</dbReference>
<proteinExistence type="predicted"/>
<name>A0A4Q8AMS2_9MICO</name>
<evidence type="ECO:0000256" key="4">
    <source>
        <dbReference type="ARBA" id="ARBA00022989"/>
    </source>
</evidence>
<evidence type="ECO:0000256" key="6">
    <source>
        <dbReference type="SAM" id="MobiDB-lite"/>
    </source>
</evidence>
<keyword evidence="3 7" id="KW-0812">Transmembrane</keyword>
<evidence type="ECO:0000256" key="3">
    <source>
        <dbReference type="ARBA" id="ARBA00022692"/>
    </source>
</evidence>
<feature type="transmembrane region" description="Helical" evidence="7">
    <location>
        <begin position="117"/>
        <end position="139"/>
    </location>
</feature>
<evidence type="ECO:0000313" key="9">
    <source>
        <dbReference type="Proteomes" id="UP000291483"/>
    </source>
</evidence>
<dbReference type="EMBL" id="SHLC01000001">
    <property type="protein sequence ID" value="RZU65245.1"/>
    <property type="molecule type" value="Genomic_DNA"/>
</dbReference>
<keyword evidence="2" id="KW-1003">Cell membrane</keyword>
<dbReference type="Pfam" id="PF03631">
    <property type="entry name" value="Virul_fac_BrkB"/>
    <property type="match status" value="1"/>
</dbReference>
<evidence type="ECO:0000256" key="7">
    <source>
        <dbReference type="SAM" id="Phobius"/>
    </source>
</evidence>
<keyword evidence="9" id="KW-1185">Reference proteome</keyword>
<protein>
    <submittedName>
        <fullName evidence="8">Membrane protein</fullName>
    </submittedName>
</protein>
<evidence type="ECO:0000256" key="1">
    <source>
        <dbReference type="ARBA" id="ARBA00004651"/>
    </source>
</evidence>
<evidence type="ECO:0000256" key="5">
    <source>
        <dbReference type="ARBA" id="ARBA00023136"/>
    </source>
</evidence>
<dbReference type="Proteomes" id="UP000291483">
    <property type="component" value="Unassembled WGS sequence"/>
</dbReference>
<feature type="transmembrane region" description="Helical" evidence="7">
    <location>
        <begin position="160"/>
        <end position="182"/>
    </location>
</feature>
<organism evidence="8 9">
    <name type="scientific">Microterricola gilva</name>
    <dbReference type="NCBI Taxonomy" id="393267"/>
    <lineage>
        <taxon>Bacteria</taxon>
        <taxon>Bacillati</taxon>
        <taxon>Actinomycetota</taxon>
        <taxon>Actinomycetes</taxon>
        <taxon>Micrococcales</taxon>
        <taxon>Microbacteriaceae</taxon>
        <taxon>Microterricola</taxon>
    </lineage>
</organism>
<feature type="region of interest" description="Disordered" evidence="6">
    <location>
        <begin position="1"/>
        <end position="27"/>
    </location>
</feature>
<feature type="compositionally biased region" description="Polar residues" evidence="6">
    <location>
        <begin position="1"/>
        <end position="12"/>
    </location>
</feature>
<keyword evidence="4 7" id="KW-1133">Transmembrane helix</keyword>
<feature type="transmembrane region" description="Helical" evidence="7">
    <location>
        <begin position="57"/>
        <end position="79"/>
    </location>
</feature>
<dbReference type="AlphaFoldDB" id="A0A4Q8AMS2"/>
<keyword evidence="5 7" id="KW-0472">Membrane</keyword>
<feature type="transmembrane region" description="Helical" evidence="7">
    <location>
        <begin position="234"/>
        <end position="257"/>
    </location>
</feature>
<accession>A0A4Q8AMS2</accession>
<dbReference type="PANTHER" id="PTHR30213:SF0">
    <property type="entry name" value="UPF0761 MEMBRANE PROTEIN YIHY"/>
    <property type="match status" value="1"/>
</dbReference>
<feature type="transmembrane region" description="Helical" evidence="7">
    <location>
        <begin position="202"/>
        <end position="222"/>
    </location>
</feature>
<dbReference type="OrthoDB" id="9781030at2"/>
<reference evidence="8 9" key="1">
    <citation type="submission" date="2019-02" db="EMBL/GenBank/DDBJ databases">
        <title>Sequencing the genomes of 1000 actinobacteria strains.</title>
        <authorList>
            <person name="Klenk H.-P."/>
        </authorList>
    </citation>
    <scope>NUCLEOTIDE SEQUENCE [LARGE SCALE GENOMIC DNA]</scope>
    <source>
        <strain evidence="8 9">DSM 18319</strain>
    </source>
</reference>
<dbReference type="PANTHER" id="PTHR30213">
    <property type="entry name" value="INNER MEMBRANE PROTEIN YHJD"/>
    <property type="match status" value="1"/>
</dbReference>
<dbReference type="InterPro" id="IPR017039">
    <property type="entry name" value="Virul_fac_BrkB"/>
</dbReference>
<evidence type="ECO:0000313" key="8">
    <source>
        <dbReference type="EMBL" id="RZU65245.1"/>
    </source>
</evidence>
<gene>
    <name evidence="8" type="ORF">EV379_1571</name>
</gene>
<comment type="subcellular location">
    <subcellularLocation>
        <location evidence="1">Cell membrane</location>
        <topology evidence="1">Multi-pass membrane protein</topology>
    </subcellularLocation>
</comment>
<dbReference type="RefSeq" id="WP_130505628.1">
    <property type="nucleotide sequence ID" value="NZ_SHLC01000001.1"/>
</dbReference>
<dbReference type="GO" id="GO:0005886">
    <property type="term" value="C:plasma membrane"/>
    <property type="evidence" value="ECO:0007669"/>
    <property type="project" value="UniProtKB-SubCell"/>
</dbReference>